<sequence>MQISLIRHGKSKCIDNERMTSNEFQDWIKKYDSSGVFEETAYPSKTQSIVGSAQIIITSDLTRSIESAKLLNSNIQVHSNSLFRETELPIPNNKYWDIKLSPVIWATLLRCLWFSGYSSNCESLSSAKNRATKATQLLIKYANEHSSVVLVGHGFLNKLIAKELKKMGWQSTNRTSYKHWSCSAFSM</sequence>
<name>A0A1E5LF39_9BACI</name>
<protein>
    <submittedName>
        <fullName evidence="1">Phosphoglycerate mutase</fullName>
    </submittedName>
</protein>
<proteinExistence type="predicted"/>
<dbReference type="OrthoDB" id="1680942at2"/>
<dbReference type="InterPro" id="IPR029033">
    <property type="entry name" value="His_PPase_superfam"/>
</dbReference>
<dbReference type="InterPro" id="IPR013078">
    <property type="entry name" value="His_Pase_superF_clade-1"/>
</dbReference>
<organism evidence="1 2">
    <name type="scientific">Bacillus solimangrovi</name>
    <dbReference type="NCBI Taxonomy" id="1305675"/>
    <lineage>
        <taxon>Bacteria</taxon>
        <taxon>Bacillati</taxon>
        <taxon>Bacillota</taxon>
        <taxon>Bacilli</taxon>
        <taxon>Bacillales</taxon>
        <taxon>Bacillaceae</taxon>
        <taxon>Bacillus</taxon>
    </lineage>
</organism>
<dbReference type="Proteomes" id="UP000095209">
    <property type="component" value="Unassembled WGS sequence"/>
</dbReference>
<accession>A0A1E5LF39</accession>
<evidence type="ECO:0000313" key="2">
    <source>
        <dbReference type="Proteomes" id="UP000095209"/>
    </source>
</evidence>
<dbReference type="STRING" id="1305675.BFG57_01365"/>
<keyword evidence="2" id="KW-1185">Reference proteome</keyword>
<evidence type="ECO:0000313" key="1">
    <source>
        <dbReference type="EMBL" id="OEH92682.1"/>
    </source>
</evidence>
<reference evidence="1 2" key="1">
    <citation type="submission" date="2016-08" db="EMBL/GenBank/DDBJ databases">
        <title>Genome of Bacillus solimangrovi GH2-4.</title>
        <authorList>
            <person name="Lim S."/>
            <person name="Kim B.-C."/>
        </authorList>
    </citation>
    <scope>NUCLEOTIDE SEQUENCE [LARGE SCALE GENOMIC DNA]</scope>
    <source>
        <strain evidence="1 2">GH2-4</strain>
    </source>
</reference>
<dbReference type="SUPFAM" id="SSF53254">
    <property type="entry name" value="Phosphoglycerate mutase-like"/>
    <property type="match status" value="1"/>
</dbReference>
<dbReference type="AlphaFoldDB" id="A0A1E5LF39"/>
<dbReference type="Pfam" id="PF00300">
    <property type="entry name" value="His_Phos_1"/>
    <property type="match status" value="1"/>
</dbReference>
<comment type="caution">
    <text evidence="1">The sequence shown here is derived from an EMBL/GenBank/DDBJ whole genome shotgun (WGS) entry which is preliminary data.</text>
</comment>
<dbReference type="EMBL" id="MJEH01000022">
    <property type="protein sequence ID" value="OEH92682.1"/>
    <property type="molecule type" value="Genomic_DNA"/>
</dbReference>
<dbReference type="Gene3D" id="3.40.50.1240">
    <property type="entry name" value="Phosphoglycerate mutase-like"/>
    <property type="match status" value="1"/>
</dbReference>
<dbReference type="RefSeq" id="WP_069717124.1">
    <property type="nucleotide sequence ID" value="NZ_MJEH01000022.1"/>
</dbReference>
<gene>
    <name evidence="1" type="ORF">BFG57_01365</name>
</gene>